<comment type="similarity">
    <text evidence="9">Belongs to the peptidase C19 family. PAN2 subfamily.</text>
</comment>
<dbReference type="InterPro" id="IPR015943">
    <property type="entry name" value="WD40/YVTN_repeat-like_dom_sf"/>
</dbReference>
<dbReference type="GO" id="GO:0000932">
    <property type="term" value="C:P-body"/>
    <property type="evidence" value="ECO:0007669"/>
    <property type="project" value="TreeGrafter"/>
</dbReference>
<feature type="region of interest" description="Disordered" evidence="10">
    <location>
        <begin position="742"/>
        <end position="771"/>
    </location>
</feature>
<dbReference type="PROSITE" id="PS50235">
    <property type="entry name" value="USP_3"/>
    <property type="match status" value="1"/>
</dbReference>
<evidence type="ECO:0000256" key="8">
    <source>
        <dbReference type="ARBA" id="ARBA00022839"/>
    </source>
</evidence>
<dbReference type="HAMAP" id="MF_03182">
    <property type="entry name" value="PAN2"/>
    <property type="match status" value="1"/>
</dbReference>
<feature type="compositionally biased region" description="Basic residues" evidence="10">
    <location>
        <begin position="401"/>
        <end position="415"/>
    </location>
</feature>
<reference evidence="12 13" key="1">
    <citation type="journal article" date="2016" name="Proc. Natl. Acad. Sci. U.S.A.">
        <title>Lipid metabolic changes in an early divergent fungus govern the establishment of a mutualistic symbiosis with endobacteria.</title>
        <authorList>
            <person name="Lastovetsky O.A."/>
            <person name="Gaspar M.L."/>
            <person name="Mondo S.J."/>
            <person name="LaButti K.M."/>
            <person name="Sandor L."/>
            <person name="Grigoriev I.V."/>
            <person name="Henry S.A."/>
            <person name="Pawlowska T.E."/>
        </authorList>
    </citation>
    <scope>NUCLEOTIDE SEQUENCE [LARGE SCALE GENOMIC DNA]</scope>
    <source>
        <strain evidence="12 13">ATCC 52813</strain>
    </source>
</reference>
<protein>
    <recommendedName>
        <fullName evidence="9">PAN2-PAN3 deadenylation complex catalytic subunit PAN2</fullName>
        <ecNumber evidence="9">3.1.13.4</ecNumber>
    </recommendedName>
    <alternativeName>
        <fullName evidence="9">PAB1P-dependent poly(A)-specific ribonuclease</fullName>
    </alternativeName>
    <alternativeName>
        <fullName evidence="9">Poly(A)-nuclease deadenylation complex subunit 2</fullName>
        <shortName evidence="9">PAN deadenylation complex subunit 2</shortName>
    </alternativeName>
</protein>
<evidence type="ECO:0000256" key="6">
    <source>
        <dbReference type="ARBA" id="ARBA00022723"/>
    </source>
</evidence>
<dbReference type="EMBL" id="KZ303851">
    <property type="protein sequence ID" value="PHZ11795.1"/>
    <property type="molecule type" value="Genomic_DNA"/>
</dbReference>
<feature type="region of interest" description="Disordered" evidence="10">
    <location>
        <begin position="393"/>
        <end position="452"/>
    </location>
</feature>
<evidence type="ECO:0000256" key="1">
    <source>
        <dbReference type="ARBA" id="ARBA00004496"/>
    </source>
</evidence>
<comment type="domain">
    <text evidence="9">The linker, or PAN3 interaction domain (PID), between the WD40 repeats and the pseudo-UCH domain mediates interaction with PAN3.</text>
</comment>
<comment type="cofactor">
    <cofactor evidence="9">
        <name>a divalent metal cation</name>
        <dbReference type="ChEBI" id="CHEBI:60240"/>
    </cofactor>
    <text evidence="9">Binds 2 metal cations per subunit in the catalytic exonuclease domain.</text>
</comment>
<dbReference type="InterPro" id="IPR030843">
    <property type="entry name" value="PAN2"/>
</dbReference>
<dbReference type="GO" id="GO:0046872">
    <property type="term" value="F:metal ion binding"/>
    <property type="evidence" value="ECO:0007669"/>
    <property type="project" value="UniProtKB-KW"/>
</dbReference>
<dbReference type="AlphaFoldDB" id="A0A2G4SSR7"/>
<dbReference type="InterPro" id="IPR036322">
    <property type="entry name" value="WD40_repeat_dom_sf"/>
</dbReference>
<evidence type="ECO:0000256" key="3">
    <source>
        <dbReference type="ARBA" id="ARBA00022574"/>
    </source>
</evidence>
<dbReference type="GO" id="GO:0003676">
    <property type="term" value="F:nucleic acid binding"/>
    <property type="evidence" value="ECO:0007669"/>
    <property type="project" value="InterPro"/>
</dbReference>
<dbReference type="PANTHER" id="PTHR15728:SF0">
    <property type="entry name" value="PAN2-PAN3 DEADENYLATION COMPLEX CATALYTIC SUBUNIT PAN2"/>
    <property type="match status" value="1"/>
</dbReference>
<dbReference type="STRING" id="1340429.A0A2G4SSR7"/>
<feature type="binding site" evidence="9">
    <location>
        <position position="1049"/>
    </location>
    <ligand>
        <name>a divalent metal cation</name>
        <dbReference type="ChEBI" id="CHEBI:60240"/>
        <note>catalytic</note>
    </ligand>
</feature>
<dbReference type="EC" id="3.1.13.4" evidence="9"/>
<keyword evidence="4 9" id="KW-0507">mRNA processing</keyword>
<dbReference type="Gene3D" id="3.30.420.10">
    <property type="entry name" value="Ribonuclease H-like superfamily/Ribonuclease H"/>
    <property type="match status" value="1"/>
</dbReference>
<feature type="domain" description="USP" evidence="11">
    <location>
        <begin position="491"/>
        <end position="885"/>
    </location>
</feature>
<comment type="activity regulation">
    <text evidence="9">Positively regulated by the regulatory subunit PAN3.</text>
</comment>
<dbReference type="Gene3D" id="3.90.70.10">
    <property type="entry name" value="Cysteine proteinases"/>
    <property type="match status" value="1"/>
</dbReference>
<keyword evidence="5 9" id="KW-0540">Nuclease</keyword>
<dbReference type="InterPro" id="IPR028889">
    <property type="entry name" value="USP"/>
</dbReference>
<dbReference type="GO" id="GO:0031251">
    <property type="term" value="C:PAN complex"/>
    <property type="evidence" value="ECO:0007669"/>
    <property type="project" value="UniProtKB-UniRule"/>
</dbReference>
<keyword evidence="6 9" id="KW-0479">Metal-binding</keyword>
<comment type="subcellular location">
    <subcellularLocation>
        <location evidence="1 9">Cytoplasm</location>
    </subcellularLocation>
</comment>
<evidence type="ECO:0000256" key="4">
    <source>
        <dbReference type="ARBA" id="ARBA00022664"/>
    </source>
</evidence>
<proteinExistence type="inferred from homology"/>
<name>A0A2G4SSR7_RHIZD</name>
<dbReference type="InterPro" id="IPR038765">
    <property type="entry name" value="Papain-like_cys_pep_sf"/>
</dbReference>
<evidence type="ECO:0000256" key="9">
    <source>
        <dbReference type="HAMAP-Rule" id="MF_03182"/>
    </source>
</evidence>
<dbReference type="InterPro" id="IPR050785">
    <property type="entry name" value="PAN2-PAN3_catalytic_subunit"/>
</dbReference>
<dbReference type="SUPFAM" id="SSF54001">
    <property type="entry name" value="Cysteine proteinases"/>
    <property type="match status" value="1"/>
</dbReference>
<evidence type="ECO:0000259" key="11">
    <source>
        <dbReference type="PROSITE" id="PS50235"/>
    </source>
</evidence>
<keyword evidence="3" id="KW-0853">WD repeat</keyword>
<comment type="caution">
    <text evidence="9">Lacks conserved residue(s) required for the propagation of feature annotation.</text>
</comment>
<feature type="compositionally biased region" description="Polar residues" evidence="10">
    <location>
        <begin position="742"/>
        <end position="763"/>
    </location>
</feature>
<dbReference type="Proteomes" id="UP000242254">
    <property type="component" value="Unassembled WGS sequence"/>
</dbReference>
<evidence type="ECO:0000256" key="7">
    <source>
        <dbReference type="ARBA" id="ARBA00022801"/>
    </source>
</evidence>
<dbReference type="GO" id="GO:0006397">
    <property type="term" value="P:mRNA processing"/>
    <property type="evidence" value="ECO:0007669"/>
    <property type="project" value="UniProtKB-KW"/>
</dbReference>
<evidence type="ECO:0000313" key="13">
    <source>
        <dbReference type="Proteomes" id="UP000242254"/>
    </source>
</evidence>
<evidence type="ECO:0000256" key="5">
    <source>
        <dbReference type="ARBA" id="ARBA00022722"/>
    </source>
</evidence>
<dbReference type="SUPFAM" id="SSF50978">
    <property type="entry name" value="WD40 repeat-like"/>
    <property type="match status" value="1"/>
</dbReference>
<feature type="binding site" evidence="9">
    <location>
        <position position="941"/>
    </location>
    <ligand>
        <name>a divalent metal cation</name>
        <dbReference type="ChEBI" id="CHEBI:60240"/>
        <note>catalytic</note>
    </ligand>
</feature>
<feature type="binding site" evidence="9">
    <location>
        <position position="939"/>
    </location>
    <ligand>
        <name>a divalent metal cation</name>
        <dbReference type="ChEBI" id="CHEBI:60240"/>
        <note>catalytic</note>
    </ligand>
</feature>
<gene>
    <name evidence="9" type="primary">PAN2</name>
    <name evidence="12" type="ORF">RHIMIDRAFT_238458</name>
</gene>
<evidence type="ECO:0000256" key="2">
    <source>
        <dbReference type="ARBA" id="ARBA00022490"/>
    </source>
</evidence>
<comment type="function">
    <text evidence="9">Catalytic subunit of the poly(A)-nuclease (PAN) deadenylation complex, one of two cytoplasmic mRNA deadenylases involved in mRNA turnover. PAN specifically shortens poly(A) tails of RNA and the activity is stimulated by poly(A)-binding protein PAB1. PAN deadenylation is followed by rapid degradation of the shortened mRNA tails by the CCR4-NOT complex. Deadenylated mRNAs are then degraded by two alternative mechanisms, namely exosome-mediated 3'-5' exonucleolytic degradation, or deadenlyation-dependent mRNA decaping and subsequent 5'-3' exonucleolytic degradation by XRN1. May also be involved in post-transcriptional maturation of mRNA poly(A) tails.</text>
</comment>
<dbReference type="InterPro" id="IPR013520">
    <property type="entry name" value="Ribonucl_H"/>
</dbReference>
<dbReference type="Pfam" id="PF00929">
    <property type="entry name" value="RNase_T"/>
    <property type="match status" value="1"/>
</dbReference>
<keyword evidence="7 9" id="KW-0378">Hydrolase</keyword>
<comment type="domain">
    <text evidence="9">Contains a pseudo-UCH domain. This ubiquitin C-terminal hydrolase (UCH)-like or ubiquitin specific protease (USP)-like domain is predicted to be catalytically inactive because it lacks the active site catalytic triad characteristic of thiol proteases, with residues at the equivalent structural positions that are incompatible with catalysis, and it cannot bind ubiquitin. It functions as a structural scaffold for intra- and intermolecular interactions in the complex.</text>
</comment>
<dbReference type="InterPro" id="IPR036397">
    <property type="entry name" value="RNaseH_sf"/>
</dbReference>
<comment type="catalytic activity">
    <reaction evidence="9">
        <text>Exonucleolytic cleavage of poly(A) to 5'-AMP.</text>
        <dbReference type="EC" id="3.1.13.4"/>
    </reaction>
</comment>
<dbReference type="Gene3D" id="2.130.10.10">
    <property type="entry name" value="YVTN repeat-like/Quinoprotein amine dehydrogenase"/>
    <property type="match status" value="1"/>
</dbReference>
<dbReference type="InterPro" id="IPR048841">
    <property type="entry name" value="PAN2_N"/>
</dbReference>
<dbReference type="GO" id="GO:0000289">
    <property type="term" value="P:nuclear-transcribed mRNA poly(A) tail shortening"/>
    <property type="evidence" value="ECO:0007669"/>
    <property type="project" value="UniProtKB-UniRule"/>
</dbReference>
<keyword evidence="2 9" id="KW-0963">Cytoplasm</keyword>
<keyword evidence="13" id="KW-1185">Reference proteome</keyword>
<dbReference type="Pfam" id="PF13423">
    <property type="entry name" value="UCH_1"/>
    <property type="match status" value="1"/>
</dbReference>
<keyword evidence="8 9" id="KW-0269">Exonuclease</keyword>
<dbReference type="InterPro" id="IPR012337">
    <property type="entry name" value="RNaseH-like_sf"/>
</dbReference>
<comment type="subunit">
    <text evidence="9">Forms a heterotrimer with an asymmetric homodimer of the regulatory subunit PAN3 to form the poly(A)-nuclease (PAN) deadenylation complex.</text>
</comment>
<evidence type="ECO:0000256" key="10">
    <source>
        <dbReference type="SAM" id="MobiDB-lite"/>
    </source>
</evidence>
<feature type="compositionally biased region" description="Basic and acidic residues" evidence="10">
    <location>
        <begin position="417"/>
        <end position="426"/>
    </location>
</feature>
<feature type="binding site" evidence="9">
    <location>
        <position position="1102"/>
    </location>
    <ligand>
        <name>a divalent metal cation</name>
        <dbReference type="ChEBI" id="CHEBI:60240"/>
        <note>catalytic</note>
    </ligand>
</feature>
<dbReference type="Pfam" id="PF20770">
    <property type="entry name" value="PAN2_N"/>
    <property type="match status" value="1"/>
</dbReference>
<dbReference type="FunFam" id="3.30.420.10:FF:000028">
    <property type="entry name" value="PAN2-PAN3 deadenylation complex catalytic subunit PAN2"/>
    <property type="match status" value="1"/>
</dbReference>
<organism evidence="12 13">
    <name type="scientific">Rhizopus microsporus ATCC 52813</name>
    <dbReference type="NCBI Taxonomy" id="1340429"/>
    <lineage>
        <taxon>Eukaryota</taxon>
        <taxon>Fungi</taxon>
        <taxon>Fungi incertae sedis</taxon>
        <taxon>Mucoromycota</taxon>
        <taxon>Mucoromycotina</taxon>
        <taxon>Mucoromycetes</taxon>
        <taxon>Mucorales</taxon>
        <taxon>Mucorineae</taxon>
        <taxon>Rhizopodaceae</taxon>
        <taxon>Rhizopus</taxon>
    </lineage>
</organism>
<dbReference type="InterPro" id="IPR028881">
    <property type="entry name" value="PAN2_UCH_dom"/>
</dbReference>
<dbReference type="SUPFAM" id="SSF53098">
    <property type="entry name" value="Ribonuclease H-like"/>
    <property type="match status" value="1"/>
</dbReference>
<dbReference type="CDD" id="cd06143">
    <property type="entry name" value="PAN2_exo"/>
    <property type="match status" value="1"/>
</dbReference>
<dbReference type="SMART" id="SM00479">
    <property type="entry name" value="EXOIII"/>
    <property type="match status" value="1"/>
</dbReference>
<evidence type="ECO:0000313" key="12">
    <source>
        <dbReference type="EMBL" id="PHZ11795.1"/>
    </source>
</evidence>
<sequence>MESQWTEVQNICDVNTSKVSPISALCWDPYHELLWVGNDSGRVVSYYGKGLQRYTSFKMHSDQQVRQIRVTDRSIISLSPKSIQMRDRRGLVKWNISNEQTKNLHCMTSTTLTNGELLVAGQQEDMLVVSAARGVITRTIKGVSNIVVLKSMPRSICAGSLLGEVTLRDPRTMKVEQRVQAHTATLSDLDISGNLLLTCGFSQRQGSLIMDPLVKVYDIRMAVRTLAPIPFPSGPMFLKMHPTLSTTCLVASQTGQFQLCDVSSLTMGSYGLSAQFFQVQTSSYITAMDISSSAQTIAFGDGNSMIFQCADREDFDVNPYSLPLIAPDIVQPPTTALSEDTSLSNIGMPYYTDPLLSVWPNTTVYEVGHQPAHLDEEILKNMKTIDFVGYAPNPGNIHRNQAPRKKKTNAKRNVPKFRSEQERELLQSKNGLLDPDDLSHSGRRSSSVGDLSANDPTVTIMPRYYHRVEIQYSKFGVDDFDFGYYNSTPYGGLETHIRNSYCNSFLQMLYFTLPLRMIAKSHIKISCPKDNCLLCELGFLFRMLEDSNGQNCQATNFLRAFSTIPQANALGLFEPETPTRGLSYSLLIQNFTRFVMEQVHQESNVPGDNPLIFKPLIRKIVQVPSGETECLDTPSTMQQLFGLQTVSQSRCSNCLNQVSRVTYPFVVDLLYPKKNDRKSRKRTFASILKASMYRENQTKAWCSHCRQYQPTATKKVICGLPGVLLINSGAANSDESVVWRQNGPNVTKTAPTSTQEQVENEQSGPAEESPAFTSWLPERIGIRINNCELTIKALPIGKEIPPEFKESPEKCAIYELSGTILQVQADEDLPHLVAQIKVPEAELDQEAKTPWYLFNDFLVHKIRPEEVYSFKGTWKTPAVIQYTRVNLDSLLDLSMLPSETDYSLLFKDLSIAKEPNPDPQYEVLSPDEMPKKGTLVAIDAEFVALQQEETEIRSDGTKSLIRPSTLTLARVSVLRGDDGPKEGVPFIDDYISTTEPIIDYLTEFSGIVAGDLDTALSKRTLVPLKVAYKKLRMLVDLGCIFIGHGLNKDFRIINLLVPPEQIIDTVDIYHIRNRQRKISLRFLAWHLLNQDIQLETHDSIEDARTALTLYKKYLEYKNNGTFGKVLEEIYDAGHKSNWLKGAKEIKSISSAEVTPSLSSSLLSSNYWPSQNI</sequence>
<dbReference type="GO" id="GO:0004535">
    <property type="term" value="F:poly(A)-specific ribonuclease activity"/>
    <property type="evidence" value="ECO:0007669"/>
    <property type="project" value="UniProtKB-UniRule"/>
</dbReference>
<accession>A0A2G4SSR7</accession>
<dbReference type="PANTHER" id="PTHR15728">
    <property type="entry name" value="DEADENYLATION COMPLEX CATALYTIC SUBUNIT PAN2"/>
    <property type="match status" value="1"/>
</dbReference>